<protein>
    <submittedName>
        <fullName evidence="2">Uncharacterized protein</fullName>
    </submittedName>
</protein>
<dbReference type="AlphaFoldDB" id="A0A8E2JSQ1"/>
<dbReference type="InterPro" id="IPR036322">
    <property type="entry name" value="WD40_repeat_dom_sf"/>
</dbReference>
<evidence type="ECO:0000313" key="3">
    <source>
        <dbReference type="Proteomes" id="UP000250140"/>
    </source>
</evidence>
<evidence type="ECO:0000313" key="2">
    <source>
        <dbReference type="EMBL" id="OCL07997.1"/>
    </source>
</evidence>
<accession>A0A8E2JSQ1</accession>
<feature type="compositionally biased region" description="Gly residues" evidence="1">
    <location>
        <begin position="14"/>
        <end position="40"/>
    </location>
</feature>
<organism evidence="2 3">
    <name type="scientific">Glonium stellatum</name>
    <dbReference type="NCBI Taxonomy" id="574774"/>
    <lineage>
        <taxon>Eukaryota</taxon>
        <taxon>Fungi</taxon>
        <taxon>Dikarya</taxon>
        <taxon>Ascomycota</taxon>
        <taxon>Pezizomycotina</taxon>
        <taxon>Dothideomycetes</taxon>
        <taxon>Pleosporomycetidae</taxon>
        <taxon>Gloniales</taxon>
        <taxon>Gloniaceae</taxon>
        <taxon>Glonium</taxon>
    </lineage>
</organism>
<sequence length="149" mass="15399">SGPGLGVELEVDGEGGAQGRGGGEARGAAQGGGGAQGQGQGRRRRRKKWAASGTEASAPPVLVFEHKNSTGAALGFDVHTETGLVAAGDEDGAVLVYSLLTGEKLREFRPEVEGSGHGWRSRCVRFVEDEGGRLSVLAALGREVVEFAW</sequence>
<dbReference type="InterPro" id="IPR015943">
    <property type="entry name" value="WD40/YVTN_repeat-like_dom_sf"/>
</dbReference>
<dbReference type="Proteomes" id="UP000250140">
    <property type="component" value="Unassembled WGS sequence"/>
</dbReference>
<dbReference type="SUPFAM" id="SSF50978">
    <property type="entry name" value="WD40 repeat-like"/>
    <property type="match status" value="1"/>
</dbReference>
<dbReference type="Gene3D" id="2.130.10.10">
    <property type="entry name" value="YVTN repeat-like/Quinoprotein amine dehydrogenase"/>
    <property type="match status" value="1"/>
</dbReference>
<keyword evidence="3" id="KW-1185">Reference proteome</keyword>
<proteinExistence type="predicted"/>
<dbReference type="EMBL" id="KV749737">
    <property type="protein sequence ID" value="OCL07997.1"/>
    <property type="molecule type" value="Genomic_DNA"/>
</dbReference>
<feature type="region of interest" description="Disordered" evidence="1">
    <location>
        <begin position="1"/>
        <end position="58"/>
    </location>
</feature>
<name>A0A8E2JSQ1_9PEZI</name>
<reference evidence="2 3" key="1">
    <citation type="journal article" date="2016" name="Nat. Commun.">
        <title>Ectomycorrhizal ecology is imprinted in the genome of the dominant symbiotic fungus Cenococcum geophilum.</title>
        <authorList>
            <consortium name="DOE Joint Genome Institute"/>
            <person name="Peter M."/>
            <person name="Kohler A."/>
            <person name="Ohm R.A."/>
            <person name="Kuo A."/>
            <person name="Krutzmann J."/>
            <person name="Morin E."/>
            <person name="Arend M."/>
            <person name="Barry K.W."/>
            <person name="Binder M."/>
            <person name="Choi C."/>
            <person name="Clum A."/>
            <person name="Copeland A."/>
            <person name="Grisel N."/>
            <person name="Haridas S."/>
            <person name="Kipfer T."/>
            <person name="LaButti K."/>
            <person name="Lindquist E."/>
            <person name="Lipzen A."/>
            <person name="Maire R."/>
            <person name="Meier B."/>
            <person name="Mihaltcheva S."/>
            <person name="Molinier V."/>
            <person name="Murat C."/>
            <person name="Poggeler S."/>
            <person name="Quandt C.A."/>
            <person name="Sperisen C."/>
            <person name="Tritt A."/>
            <person name="Tisserant E."/>
            <person name="Crous P.W."/>
            <person name="Henrissat B."/>
            <person name="Nehls U."/>
            <person name="Egli S."/>
            <person name="Spatafora J.W."/>
            <person name="Grigoriev I.V."/>
            <person name="Martin F.M."/>
        </authorList>
    </citation>
    <scope>NUCLEOTIDE SEQUENCE [LARGE SCALE GENOMIC DNA]</scope>
    <source>
        <strain evidence="2 3">CBS 207.34</strain>
    </source>
</reference>
<feature type="non-terminal residue" evidence="2">
    <location>
        <position position="1"/>
    </location>
</feature>
<evidence type="ECO:0000256" key="1">
    <source>
        <dbReference type="SAM" id="MobiDB-lite"/>
    </source>
</evidence>
<dbReference type="OrthoDB" id="128867at2759"/>
<gene>
    <name evidence="2" type="ORF">AOQ84DRAFT_222362</name>
</gene>